<dbReference type="InterPro" id="IPR002762">
    <property type="entry name" value="CbiX-like"/>
</dbReference>
<accession>A0A450ZND6</accession>
<dbReference type="PANTHER" id="PTHR33542:SF3">
    <property type="entry name" value="SIROHYDROCHLORIN FERROCHELATASE, CHLOROPLASTIC"/>
    <property type="match status" value="1"/>
</dbReference>
<dbReference type="EMBL" id="CAADFY010000027">
    <property type="protein sequence ID" value="VFK53693.1"/>
    <property type="molecule type" value="Genomic_DNA"/>
</dbReference>
<dbReference type="GO" id="GO:0016829">
    <property type="term" value="F:lyase activity"/>
    <property type="evidence" value="ECO:0007669"/>
    <property type="project" value="UniProtKB-KW"/>
</dbReference>
<dbReference type="AlphaFoldDB" id="A0A450ZND6"/>
<dbReference type="EMBL" id="CAADFV010000027">
    <property type="protein sequence ID" value="VFK55282.1"/>
    <property type="molecule type" value="Genomic_DNA"/>
</dbReference>
<dbReference type="GO" id="GO:0046872">
    <property type="term" value="F:metal ion binding"/>
    <property type="evidence" value="ECO:0007669"/>
    <property type="project" value="UniProtKB-KW"/>
</dbReference>
<sequence>MVDATILLVGHGSRGAGGNQEVEKFTEQWRQCHQDRRIELCFIELAEILLPEGLDKAARNSQRVRVVPFILNAAGHVKMEVPAAVAEARLRHPKVTFEVASHLGVCEPLLKVTRRSLHRAMVALDLPDPKTTGVVLLARGSSDTAANGEMARMARWLFEETDHELVELAFTGITWPRLESTVQRLQRLGMTQVAIVPYYLFTGTLMQRIERQVERLRGQYPQLGIAQAAHFGFEPEIFALLDQRIADTGGSSMLACDGCSYREAATEASGHHRHHETKRCGHAH</sequence>
<proteinExistence type="predicted"/>
<dbReference type="EMBL" id="CAADFX010000019">
    <property type="protein sequence ID" value="VFK54089.1"/>
    <property type="molecule type" value="Genomic_DNA"/>
</dbReference>
<keyword evidence="2" id="KW-0456">Lyase</keyword>
<dbReference type="Gene3D" id="3.40.50.1400">
    <property type="match status" value="2"/>
</dbReference>
<dbReference type="InterPro" id="IPR050963">
    <property type="entry name" value="Sirohydro_Cobaltochel/CbiX"/>
</dbReference>
<evidence type="ECO:0000313" key="3">
    <source>
        <dbReference type="EMBL" id="VFK53693.1"/>
    </source>
</evidence>
<evidence type="ECO:0000313" key="5">
    <source>
        <dbReference type="EMBL" id="VFK55282.1"/>
    </source>
</evidence>
<dbReference type="SUPFAM" id="SSF53800">
    <property type="entry name" value="Chelatase"/>
    <property type="match status" value="1"/>
</dbReference>
<name>A0A450ZND6_9GAMM</name>
<dbReference type="PANTHER" id="PTHR33542">
    <property type="entry name" value="SIROHYDROCHLORIN FERROCHELATASE, CHLOROPLASTIC"/>
    <property type="match status" value="1"/>
</dbReference>
<evidence type="ECO:0000313" key="4">
    <source>
        <dbReference type="EMBL" id="VFK54089.1"/>
    </source>
</evidence>
<organism evidence="5">
    <name type="scientific">Candidatus Kentrum sp. TUN</name>
    <dbReference type="NCBI Taxonomy" id="2126343"/>
    <lineage>
        <taxon>Bacteria</taxon>
        <taxon>Pseudomonadati</taxon>
        <taxon>Pseudomonadota</taxon>
        <taxon>Gammaproteobacteria</taxon>
        <taxon>Candidatus Kentrum</taxon>
    </lineage>
</organism>
<evidence type="ECO:0000256" key="1">
    <source>
        <dbReference type="ARBA" id="ARBA00022723"/>
    </source>
</evidence>
<dbReference type="Pfam" id="PF01903">
    <property type="entry name" value="CbiX"/>
    <property type="match status" value="2"/>
</dbReference>
<dbReference type="CDD" id="cd03416">
    <property type="entry name" value="CbiX_SirB_N"/>
    <property type="match status" value="1"/>
</dbReference>
<dbReference type="CDD" id="cd03414">
    <property type="entry name" value="CbiX_SirB_C"/>
    <property type="match status" value="1"/>
</dbReference>
<evidence type="ECO:0000256" key="2">
    <source>
        <dbReference type="ARBA" id="ARBA00023239"/>
    </source>
</evidence>
<keyword evidence="1" id="KW-0479">Metal-binding</keyword>
<gene>
    <name evidence="4" type="ORF">BECKTUN1418D_GA0071000_101915</name>
    <name evidence="5" type="ORF">BECKTUN1418E_GA0071001_102716</name>
    <name evidence="3" type="ORF">BECKTUN1418F_GA0071002_102716</name>
</gene>
<reference evidence="5" key="1">
    <citation type="submission" date="2019-02" db="EMBL/GenBank/DDBJ databases">
        <authorList>
            <person name="Gruber-Vodicka R. H."/>
            <person name="Seah K. B. B."/>
        </authorList>
    </citation>
    <scope>NUCLEOTIDE SEQUENCE</scope>
    <source>
        <strain evidence="4">BECK_BY1</strain>
        <strain evidence="5">BECK_BY2</strain>
        <strain evidence="3">BECK_BY3</strain>
    </source>
</reference>
<protein>
    <submittedName>
        <fullName evidence="5">Sirohydrochlorin cobaltochelatase</fullName>
    </submittedName>
</protein>